<dbReference type="GO" id="GO:0051607">
    <property type="term" value="P:defense response to virus"/>
    <property type="evidence" value="ECO:0007669"/>
    <property type="project" value="UniProtKB-KW"/>
</dbReference>
<dbReference type="Pfam" id="PF22335">
    <property type="entry name" value="Cas10-Cmr2_palm2"/>
    <property type="match status" value="1"/>
</dbReference>
<keyword evidence="1" id="KW-0547">Nucleotide-binding</keyword>
<feature type="domain" description="GGDEF" evidence="3">
    <location>
        <begin position="359"/>
        <end position="519"/>
    </location>
</feature>
<evidence type="ECO:0000256" key="1">
    <source>
        <dbReference type="ARBA" id="ARBA00022741"/>
    </source>
</evidence>
<accession>A0A402A9I5</accession>
<dbReference type="RefSeq" id="WP_161975830.1">
    <property type="nucleotide sequence ID" value="NZ_BIFR01000002.1"/>
</dbReference>
<dbReference type="AlphaFoldDB" id="A0A402A9I5"/>
<reference evidence="5" key="1">
    <citation type="submission" date="2018-12" db="EMBL/GenBank/DDBJ databases">
        <title>Tengunoibacter tsumagoiensis gen. nov., sp. nov., Dictyobacter kobayashii sp. nov., D. alpinus sp. nov., and D. joshuensis sp. nov. and description of Dictyobacteraceae fam. nov. within the order Ktedonobacterales isolated from Tengu-no-mugimeshi.</title>
        <authorList>
            <person name="Wang C.M."/>
            <person name="Zheng Y."/>
            <person name="Sakai Y."/>
            <person name="Toyoda A."/>
            <person name="Minakuchi Y."/>
            <person name="Abe K."/>
            <person name="Yokota A."/>
            <person name="Yabe S."/>
        </authorList>
    </citation>
    <scope>NUCLEOTIDE SEQUENCE [LARGE SCALE GENOMIC DNA]</scope>
    <source>
        <strain evidence="5">Uno3</strain>
    </source>
</reference>
<dbReference type="Gene3D" id="3.30.70.2220">
    <property type="entry name" value="CRISPR-Cas system, Cmr2 subunit, D1 domain, cysteine cluster"/>
    <property type="match status" value="1"/>
</dbReference>
<dbReference type="InterPro" id="IPR013407">
    <property type="entry name" value="CRISPR-assoc_prot_Cmr2"/>
</dbReference>
<protein>
    <submittedName>
        <fullName evidence="4">Type III-B CRISPR-associated protein Cas10/Cmr2</fullName>
    </submittedName>
</protein>
<dbReference type="GO" id="GO:0000166">
    <property type="term" value="F:nucleotide binding"/>
    <property type="evidence" value="ECO:0007669"/>
    <property type="project" value="UniProtKB-KW"/>
</dbReference>
<keyword evidence="2" id="KW-0051">Antiviral defense</keyword>
<evidence type="ECO:0000256" key="2">
    <source>
        <dbReference type="ARBA" id="ARBA00023118"/>
    </source>
</evidence>
<dbReference type="Proteomes" id="UP000287352">
    <property type="component" value="Unassembled WGS sequence"/>
</dbReference>
<dbReference type="InterPro" id="IPR038242">
    <property type="entry name" value="Cmr2_N"/>
</dbReference>
<dbReference type="InterPro" id="IPR000160">
    <property type="entry name" value="GGDEF_dom"/>
</dbReference>
<keyword evidence="5" id="KW-1185">Reference proteome</keyword>
<dbReference type="Pfam" id="PF12469">
    <property type="entry name" value="Cmr2_N"/>
    <property type="match status" value="1"/>
</dbReference>
<dbReference type="NCBIfam" id="TIGR02577">
    <property type="entry name" value="cas_TM1794_Cmr2"/>
    <property type="match status" value="1"/>
</dbReference>
<evidence type="ECO:0000259" key="3">
    <source>
        <dbReference type="PROSITE" id="PS50887"/>
    </source>
</evidence>
<gene>
    <name evidence="4" type="ORF">KTT_57030</name>
</gene>
<proteinExistence type="predicted"/>
<dbReference type="InterPro" id="IPR043128">
    <property type="entry name" value="Rev_trsase/Diguanyl_cyclase"/>
</dbReference>
<sequence length="686" mass="78102">MQNQTQRYMLIFSLGPVQTFIAQARKTRDLWVGSYLVARLMEQALRSIDDRVRVFPANPKVLKIPDIPNKYIALYDTQAEAHKAVELSIKRVEDYWQSLCTDVWSKILAPYADATTKAIWDRQTKFASLFEIYWVIVPGSKDKDHYATLLEHAEAAFAARKRLRDFQMSDEPGEKSTISGEREVLRTAHEDIRVFWKRAAQSLQSESDLNLDGLERLDAIDIIKRFAMNIGALDYEQPFPSTSSIAVAPYLEQLFHHPLASTVLEEWKQATSGPLLSQPKSVVDNMPFLHALAQDKKKDWLLQRDGDLYFAATFTRERLKKSYPALKEADRDERAKQGREALKRLLLATDELKITRPTPYYAVVQMDGDNLGMLLSNVKTREHHTTISRTLSQFSGSDRNSQGQATAESIVESQYPARLVYAGGDDVLAFAPCARDIQSAEREQQLETVLDLANALQQTYCEKVRAIIPEKDQEKVTASTGIVIAHHHMPLSFVMRTARDAERLAKTRYGKNALVVTVLRNSGEQTSVGCHWRYPEPETDGQPCPDLKLEIDSQPLSVFLRFYHLFKADILSPKCVYNLLEEAPILVKLEQTAQVSEVRRVLSRQSDLDLYAKEHNLAKDEARQKLKAYIQQEACCLIKLALQMDAQQPEGTLLATELHADTARYGLIEVLGWLLVMLFFARKDRE</sequence>
<dbReference type="Gene3D" id="3.30.70.270">
    <property type="match status" value="1"/>
</dbReference>
<evidence type="ECO:0000313" key="4">
    <source>
        <dbReference type="EMBL" id="GCE15844.1"/>
    </source>
</evidence>
<dbReference type="InterPro" id="IPR054767">
    <property type="entry name" value="Cas10-Cmr2_palm2"/>
</dbReference>
<dbReference type="EMBL" id="BIFR01000002">
    <property type="protein sequence ID" value="GCE15844.1"/>
    <property type="molecule type" value="Genomic_DNA"/>
</dbReference>
<evidence type="ECO:0000313" key="5">
    <source>
        <dbReference type="Proteomes" id="UP000287352"/>
    </source>
</evidence>
<dbReference type="InterPro" id="IPR024615">
    <property type="entry name" value="CRISPR-assoc_Cmr2_N"/>
</dbReference>
<dbReference type="PROSITE" id="PS50887">
    <property type="entry name" value="GGDEF"/>
    <property type="match status" value="1"/>
</dbReference>
<comment type="caution">
    <text evidence="4">The sequence shown here is derived from an EMBL/GenBank/DDBJ whole genome shotgun (WGS) entry which is preliminary data.</text>
</comment>
<name>A0A402A9I5_9CHLR</name>
<organism evidence="4 5">
    <name type="scientific">Tengunoibacter tsumagoiensis</name>
    <dbReference type="NCBI Taxonomy" id="2014871"/>
    <lineage>
        <taxon>Bacteria</taxon>
        <taxon>Bacillati</taxon>
        <taxon>Chloroflexota</taxon>
        <taxon>Ktedonobacteria</taxon>
        <taxon>Ktedonobacterales</taxon>
        <taxon>Dictyobacteraceae</taxon>
        <taxon>Tengunoibacter</taxon>
    </lineage>
</organism>